<organism evidence="7 8">
    <name type="scientific">Marivita geojedonensis</name>
    <dbReference type="NCBI Taxonomy" id="1123756"/>
    <lineage>
        <taxon>Bacteria</taxon>
        <taxon>Pseudomonadati</taxon>
        <taxon>Pseudomonadota</taxon>
        <taxon>Alphaproteobacteria</taxon>
        <taxon>Rhodobacterales</taxon>
        <taxon>Roseobacteraceae</taxon>
        <taxon>Marivita</taxon>
    </lineage>
</organism>
<evidence type="ECO:0000256" key="5">
    <source>
        <dbReference type="ARBA" id="ARBA00023136"/>
    </source>
</evidence>
<feature type="transmembrane region" description="Helical" evidence="6">
    <location>
        <begin position="109"/>
        <end position="126"/>
    </location>
</feature>
<proteinExistence type="predicted"/>
<dbReference type="OrthoDB" id="5778511at2"/>
<comment type="subcellular location">
    <subcellularLocation>
        <location evidence="1">Cell membrane</location>
        <topology evidence="1">Multi-pass membrane protein</topology>
    </subcellularLocation>
</comment>
<evidence type="ECO:0000256" key="4">
    <source>
        <dbReference type="ARBA" id="ARBA00022989"/>
    </source>
</evidence>
<keyword evidence="8" id="KW-1185">Reference proteome</keyword>
<feature type="transmembrane region" description="Helical" evidence="6">
    <location>
        <begin position="6"/>
        <end position="24"/>
    </location>
</feature>
<feature type="transmembrane region" description="Helical" evidence="6">
    <location>
        <begin position="242"/>
        <end position="262"/>
    </location>
</feature>
<name>A0A1X4NRJ6_9RHOB</name>
<feature type="transmembrane region" description="Helical" evidence="6">
    <location>
        <begin position="173"/>
        <end position="202"/>
    </location>
</feature>
<evidence type="ECO:0000256" key="3">
    <source>
        <dbReference type="ARBA" id="ARBA00022692"/>
    </source>
</evidence>
<evidence type="ECO:0000256" key="2">
    <source>
        <dbReference type="ARBA" id="ARBA00022475"/>
    </source>
</evidence>
<keyword evidence="3 6" id="KW-0812">Transmembrane</keyword>
<gene>
    <name evidence="7" type="ORF">MGEO_02565</name>
</gene>
<keyword evidence="4 6" id="KW-1133">Transmembrane helix</keyword>
<dbReference type="InterPro" id="IPR003841">
    <property type="entry name" value="Na/Pi_transpt"/>
</dbReference>
<dbReference type="InterPro" id="IPR038078">
    <property type="entry name" value="PhoU-like_sf"/>
</dbReference>
<dbReference type="GO" id="GO:0005886">
    <property type="term" value="C:plasma membrane"/>
    <property type="evidence" value="ECO:0007669"/>
    <property type="project" value="UniProtKB-SubCell"/>
</dbReference>
<feature type="transmembrane region" description="Helical" evidence="6">
    <location>
        <begin position="208"/>
        <end position="230"/>
    </location>
</feature>
<dbReference type="GO" id="GO:0005436">
    <property type="term" value="F:sodium:phosphate symporter activity"/>
    <property type="evidence" value="ECO:0007669"/>
    <property type="project" value="InterPro"/>
</dbReference>
<dbReference type="PANTHER" id="PTHR10010">
    <property type="entry name" value="SOLUTE CARRIER FAMILY 34 SODIUM PHOSPHATE , MEMBER 2-RELATED"/>
    <property type="match status" value="1"/>
</dbReference>
<dbReference type="Proteomes" id="UP000193926">
    <property type="component" value="Unassembled WGS sequence"/>
</dbReference>
<dbReference type="NCBIfam" id="NF037997">
    <property type="entry name" value="Na_Pi_symport"/>
    <property type="match status" value="1"/>
</dbReference>
<feature type="transmembrane region" description="Helical" evidence="6">
    <location>
        <begin position="274"/>
        <end position="294"/>
    </location>
</feature>
<protein>
    <submittedName>
        <fullName evidence="7">Na/Pi cotransporter</fullName>
    </submittedName>
</protein>
<reference evidence="7 8" key="1">
    <citation type="submission" date="2014-03" db="EMBL/GenBank/DDBJ databases">
        <title>The draft genome sequence of Marivita geojedonensis KCTC 23882.</title>
        <authorList>
            <person name="Lai Q."/>
            <person name="Shao Z."/>
        </authorList>
    </citation>
    <scope>NUCLEOTIDE SEQUENCE [LARGE SCALE GENOMIC DNA]</scope>
    <source>
        <strain evidence="7 8">DPG-138</strain>
    </source>
</reference>
<dbReference type="EMBL" id="JFKC01000001">
    <property type="protein sequence ID" value="OSQ53438.1"/>
    <property type="molecule type" value="Genomic_DNA"/>
</dbReference>
<dbReference type="AlphaFoldDB" id="A0A1X4NRJ6"/>
<comment type="caution">
    <text evidence="7">The sequence shown here is derived from an EMBL/GenBank/DDBJ whole genome shotgun (WGS) entry which is preliminary data.</text>
</comment>
<keyword evidence="2" id="KW-1003">Cell membrane</keyword>
<dbReference type="SUPFAM" id="SSF109755">
    <property type="entry name" value="PhoU-like"/>
    <property type="match status" value="1"/>
</dbReference>
<evidence type="ECO:0000313" key="8">
    <source>
        <dbReference type="Proteomes" id="UP000193926"/>
    </source>
</evidence>
<evidence type="ECO:0000313" key="7">
    <source>
        <dbReference type="EMBL" id="OSQ53438.1"/>
    </source>
</evidence>
<dbReference type="PANTHER" id="PTHR10010:SF46">
    <property type="entry name" value="SODIUM-DEPENDENT PHOSPHATE TRANSPORT PROTEIN 2B"/>
    <property type="match status" value="1"/>
</dbReference>
<evidence type="ECO:0000256" key="1">
    <source>
        <dbReference type="ARBA" id="ARBA00004651"/>
    </source>
</evidence>
<accession>A0A1X4NRJ6</accession>
<evidence type="ECO:0000256" key="6">
    <source>
        <dbReference type="SAM" id="Phobius"/>
    </source>
</evidence>
<dbReference type="Gene3D" id="1.20.58.220">
    <property type="entry name" value="Phosphate transport system protein phou homolog 2, domain 2"/>
    <property type="match status" value="1"/>
</dbReference>
<dbReference type="GO" id="GO:0044341">
    <property type="term" value="P:sodium-dependent phosphate transport"/>
    <property type="evidence" value="ECO:0007669"/>
    <property type="project" value="InterPro"/>
</dbReference>
<sequence length="556" mass="59810">MQILSFLLHLSGAVLLLLFAVRMVRTGIERALGPRLHRAMGTPRGPLTMMTSGLLMAMVLQSSAAVTLLVAGFAGTGGIGFAPGLAMVLGGDLGSALLIMLLSFPLEEVIPALLVVGGLLFLKSQARNWKQAGRILVGIALILIALRYLREAVEPVRDSAILPALAGYFEKDFVTAFLTGAALAFVMHSSVATILMTVAVVGIGALPLAAGISLVLGANLGSAFIPVWLTRRAAPSVRRIPVANLILRGFAAVVVATLIDLLGLPDSAARLSDAATLVAVHIAFNFCVLSLVLLARPLETVLLRVMPDLASNKTPKPLHRSHLDPGTTDTPVRALACLRREVIRMADVLSEMLAPTMTLYQSYDRDQARALTAEDDILNKALHDIRLFAAELPHHAMQKSEKRELRALVDYAIAIEAAGDLLVKRLLPLAEEKSVNGLSFSKAGFAELSGLHKRLCQNLQTASSVLVSNDLIGARQLLEEKAEMARLERKTRKEHLKRLSAGVPESFASSDVHIETAYTLKEIHSWIVTVAHPILLREGQLLDSRLTDDEPAPALR</sequence>
<dbReference type="STRING" id="1123756.MGEO_02565"/>
<dbReference type="Pfam" id="PF02690">
    <property type="entry name" value="Na_Pi_cotrans"/>
    <property type="match status" value="2"/>
</dbReference>
<keyword evidence="5 6" id="KW-0472">Membrane</keyword>